<evidence type="ECO:0000256" key="1">
    <source>
        <dbReference type="ARBA" id="ARBA00022729"/>
    </source>
</evidence>
<dbReference type="AlphaFoldDB" id="A0A2K9LRD3"/>
<name>A0A2K9LRD3_9GAMM</name>
<protein>
    <recommendedName>
        <fullName evidence="3">Outer membrane protein beta-barrel domain-containing protein</fullName>
    </recommendedName>
</protein>
<evidence type="ECO:0000259" key="3">
    <source>
        <dbReference type="Pfam" id="PF13505"/>
    </source>
</evidence>
<sequence>MKKYRYPILSAFVIFIISQGVHAAGYLGASIGFSSTDEEGFEDDNGFRLSGGFDLNRSFSIEASYTNLGEFEADGSMLNMISSLSGYSVSGASVEISGIEFSIVGVDKLSDKFSAYGRVGFFMWDADLNVHVSGYGSGSDNEDGSDLALGFGLMYEVSPNFKLKAGYSLYDVYDVDLHYTSVGANFGF</sequence>
<dbReference type="SUPFAM" id="SSF56925">
    <property type="entry name" value="OMPA-like"/>
    <property type="match status" value="1"/>
</dbReference>
<dbReference type="Proteomes" id="UP000235116">
    <property type="component" value="Chromosome"/>
</dbReference>
<evidence type="ECO:0000256" key="2">
    <source>
        <dbReference type="SAM" id="SignalP"/>
    </source>
</evidence>
<evidence type="ECO:0000313" key="4">
    <source>
        <dbReference type="EMBL" id="AUM14701.1"/>
    </source>
</evidence>
<dbReference type="KEGG" id="kak:Kalk_20705"/>
<feature type="signal peptide" evidence="2">
    <location>
        <begin position="1"/>
        <end position="23"/>
    </location>
</feature>
<dbReference type="Gene3D" id="2.40.160.20">
    <property type="match status" value="1"/>
</dbReference>
<dbReference type="Pfam" id="PF13505">
    <property type="entry name" value="OMP_b-brl"/>
    <property type="match status" value="1"/>
</dbReference>
<proteinExistence type="predicted"/>
<evidence type="ECO:0000313" key="5">
    <source>
        <dbReference type="Proteomes" id="UP000235116"/>
    </source>
</evidence>
<reference evidence="5" key="1">
    <citation type="submission" date="2017-08" db="EMBL/GenBank/DDBJ databases">
        <title>Direct submision.</title>
        <authorList>
            <person name="Kim S.-J."/>
            <person name="Rhee S.-K."/>
        </authorList>
    </citation>
    <scope>NUCLEOTIDE SEQUENCE [LARGE SCALE GENOMIC DNA]</scope>
    <source>
        <strain evidence="5">GI5</strain>
    </source>
</reference>
<organism evidence="4 5">
    <name type="scientific">Ketobacter alkanivorans</name>
    <dbReference type="NCBI Taxonomy" id="1917421"/>
    <lineage>
        <taxon>Bacteria</taxon>
        <taxon>Pseudomonadati</taxon>
        <taxon>Pseudomonadota</taxon>
        <taxon>Gammaproteobacteria</taxon>
        <taxon>Pseudomonadales</taxon>
        <taxon>Ketobacteraceae</taxon>
        <taxon>Ketobacter</taxon>
    </lineage>
</organism>
<feature type="chain" id="PRO_5014765805" description="Outer membrane protein beta-barrel domain-containing protein" evidence="2">
    <location>
        <begin position="24"/>
        <end position="188"/>
    </location>
</feature>
<dbReference type="InterPro" id="IPR011250">
    <property type="entry name" value="OMP/PagP_B-barrel"/>
</dbReference>
<keyword evidence="5" id="KW-1185">Reference proteome</keyword>
<dbReference type="RefSeq" id="WP_101896074.1">
    <property type="nucleotide sequence ID" value="NZ_CP022684.1"/>
</dbReference>
<dbReference type="OrthoDB" id="5735897at2"/>
<dbReference type="EMBL" id="CP022684">
    <property type="protein sequence ID" value="AUM14701.1"/>
    <property type="molecule type" value="Genomic_DNA"/>
</dbReference>
<keyword evidence="1 2" id="KW-0732">Signal</keyword>
<dbReference type="InterPro" id="IPR027385">
    <property type="entry name" value="Beta-barrel_OMP"/>
</dbReference>
<gene>
    <name evidence="4" type="ORF">Kalk_20705</name>
</gene>
<accession>A0A2K9LRD3</accession>
<feature type="domain" description="Outer membrane protein beta-barrel" evidence="3">
    <location>
        <begin position="23"/>
        <end position="188"/>
    </location>
</feature>